<keyword evidence="2" id="KW-0472">Membrane</keyword>
<feature type="transmembrane region" description="Helical" evidence="2">
    <location>
        <begin position="6"/>
        <end position="26"/>
    </location>
</feature>
<dbReference type="STRING" id="1618207.UM93_16430"/>
<protein>
    <submittedName>
        <fullName evidence="3">Uncharacterized protein</fullName>
    </submittedName>
</protein>
<gene>
    <name evidence="3" type="ORF">UM93_16430</name>
</gene>
<evidence type="ECO:0000256" key="1">
    <source>
        <dbReference type="SAM" id="MobiDB-lite"/>
    </source>
</evidence>
<dbReference type="HOGENOM" id="CLU_2434504_0_0_11"/>
<keyword evidence="4" id="KW-1185">Reference proteome</keyword>
<keyword evidence="2" id="KW-1133">Transmembrane helix</keyword>
<dbReference type="AlphaFoldDB" id="A0A0D4C1W2"/>
<dbReference type="Proteomes" id="UP000061839">
    <property type="component" value="Chromosome"/>
</dbReference>
<reference evidence="3 4" key="1">
    <citation type="journal article" date="2015" name="Genome Announc.">
        <title>Complete Genome Sequencing of Protease-Producing Novel Arthrobacter sp. Strain IHBB 11108 Using PacBio Single-Molecule Real-Time Sequencing Technology.</title>
        <authorList>
            <person name="Kiran S."/>
            <person name="Swarnkar M.K."/>
            <person name="Pal M."/>
            <person name="Thakur R."/>
            <person name="Tewari R."/>
            <person name="Singh A.K."/>
            <person name="Gulati A."/>
        </authorList>
    </citation>
    <scope>NUCLEOTIDE SEQUENCE [LARGE SCALE GENOMIC DNA]</scope>
    <source>
        <strain evidence="3 4">IHBB 11108</strain>
    </source>
</reference>
<feature type="region of interest" description="Disordered" evidence="1">
    <location>
        <begin position="57"/>
        <end position="90"/>
    </location>
</feature>
<dbReference type="RefSeq" id="WP_045076546.1">
    <property type="nucleotide sequence ID" value="NZ_CP011005.1"/>
</dbReference>
<dbReference type="KEGG" id="ari:UM93_16430"/>
<keyword evidence="2" id="KW-0812">Transmembrane</keyword>
<organism evidence="3 4">
    <name type="scientific">Psychromicrobium lacuslunae</name>
    <dbReference type="NCBI Taxonomy" id="1618207"/>
    <lineage>
        <taxon>Bacteria</taxon>
        <taxon>Bacillati</taxon>
        <taxon>Actinomycetota</taxon>
        <taxon>Actinomycetes</taxon>
        <taxon>Micrococcales</taxon>
        <taxon>Micrococcaceae</taxon>
        <taxon>Psychromicrobium</taxon>
    </lineage>
</organism>
<proteinExistence type="predicted"/>
<name>A0A0D4C1W2_9MICC</name>
<evidence type="ECO:0000256" key="2">
    <source>
        <dbReference type="SAM" id="Phobius"/>
    </source>
</evidence>
<evidence type="ECO:0000313" key="4">
    <source>
        <dbReference type="Proteomes" id="UP000061839"/>
    </source>
</evidence>
<evidence type="ECO:0000313" key="3">
    <source>
        <dbReference type="EMBL" id="AJT42662.1"/>
    </source>
</evidence>
<sequence>MDVFWTVLVIFLGFAVMMAALGWLAVRARKARVSSLGVIDEIYLPAATAAKAEIQQELERAASMPSPGDPDTEGQEPGEAGQADPGVPQR</sequence>
<accession>A0A0D4C1W2</accession>
<dbReference type="PATRIC" id="fig|1618207.4.peg.3338"/>
<dbReference type="EMBL" id="CP011005">
    <property type="protein sequence ID" value="AJT42662.1"/>
    <property type="molecule type" value="Genomic_DNA"/>
</dbReference>